<protein>
    <submittedName>
        <fullName evidence="1">Uncharacterized protein</fullName>
    </submittedName>
</protein>
<sequence>MLGFGLMNMVIHKQTFGVLFSLLFASLVSVSNAAEREPILVADLGPQIGDQVPEFRLPDQNGQTHSLDSIMGPNGAMLLFHRSADW</sequence>
<organism evidence="1">
    <name type="scientific">marine metagenome</name>
    <dbReference type="NCBI Taxonomy" id="408172"/>
    <lineage>
        <taxon>unclassified sequences</taxon>
        <taxon>metagenomes</taxon>
        <taxon>ecological metagenomes</taxon>
    </lineage>
</organism>
<dbReference type="EMBL" id="UINC01001394">
    <property type="protein sequence ID" value="SUZ79625.1"/>
    <property type="molecule type" value="Genomic_DNA"/>
</dbReference>
<dbReference type="SUPFAM" id="SSF52833">
    <property type="entry name" value="Thioredoxin-like"/>
    <property type="match status" value="1"/>
</dbReference>
<proteinExistence type="predicted"/>
<reference evidence="1" key="1">
    <citation type="submission" date="2018-05" db="EMBL/GenBank/DDBJ databases">
        <authorList>
            <person name="Lanie J.A."/>
            <person name="Ng W.-L."/>
            <person name="Kazmierczak K.M."/>
            <person name="Andrzejewski T.M."/>
            <person name="Davidsen T.M."/>
            <person name="Wayne K.J."/>
            <person name="Tettelin H."/>
            <person name="Glass J.I."/>
            <person name="Rusch D."/>
            <person name="Podicherti R."/>
            <person name="Tsui H.-C.T."/>
            <person name="Winkler M.E."/>
        </authorList>
    </citation>
    <scope>NUCLEOTIDE SEQUENCE</scope>
</reference>
<name>A0A381QJY1_9ZZZZ</name>
<dbReference type="AlphaFoldDB" id="A0A381QJY1"/>
<dbReference type="Gene3D" id="3.40.30.10">
    <property type="entry name" value="Glutaredoxin"/>
    <property type="match status" value="1"/>
</dbReference>
<evidence type="ECO:0000313" key="1">
    <source>
        <dbReference type="EMBL" id="SUZ79625.1"/>
    </source>
</evidence>
<dbReference type="InterPro" id="IPR036249">
    <property type="entry name" value="Thioredoxin-like_sf"/>
</dbReference>
<accession>A0A381QJY1</accession>
<gene>
    <name evidence="1" type="ORF">METZ01_LOCUS32479</name>
</gene>